<dbReference type="InterPro" id="IPR027417">
    <property type="entry name" value="P-loop_NTPase"/>
</dbReference>
<dbReference type="Ensembl" id="ENSDCDT00010001668.1">
    <property type="protein sequence ID" value="ENSDCDP00010001598.1"/>
    <property type="gene ID" value="ENSDCDG00010000828.1"/>
</dbReference>
<evidence type="ECO:0000313" key="5">
    <source>
        <dbReference type="Ensembl" id="ENSDCDP00010001598.1"/>
    </source>
</evidence>
<dbReference type="GO" id="GO:0005525">
    <property type="term" value="F:GTP binding"/>
    <property type="evidence" value="ECO:0007669"/>
    <property type="project" value="UniProtKB-KW"/>
</dbReference>
<dbReference type="GO" id="GO:0045335">
    <property type="term" value="C:phagocytic vesicle"/>
    <property type="evidence" value="ECO:0007669"/>
    <property type="project" value="TreeGrafter"/>
</dbReference>
<evidence type="ECO:0000313" key="6">
    <source>
        <dbReference type="Proteomes" id="UP000694580"/>
    </source>
</evidence>
<name>A0AAY3ZWV6_9TELE</name>
<reference evidence="5" key="2">
    <citation type="submission" date="2025-08" db="UniProtKB">
        <authorList>
            <consortium name="Ensembl"/>
        </authorList>
    </citation>
    <scope>IDENTIFICATION</scope>
</reference>
<proteinExistence type="inferred from homology"/>
<keyword evidence="6" id="KW-1185">Reference proteome</keyword>
<dbReference type="PANTHER" id="PTHR47981">
    <property type="entry name" value="RAB FAMILY"/>
    <property type="match status" value="1"/>
</dbReference>
<keyword evidence="2" id="KW-0547">Nucleotide-binding</keyword>
<dbReference type="SMART" id="SM00175">
    <property type="entry name" value="RAB"/>
    <property type="match status" value="1"/>
</dbReference>
<evidence type="ECO:0000256" key="2">
    <source>
        <dbReference type="ARBA" id="ARBA00022741"/>
    </source>
</evidence>
<dbReference type="GO" id="GO:0005829">
    <property type="term" value="C:cytosol"/>
    <property type="evidence" value="ECO:0007669"/>
    <property type="project" value="GOC"/>
</dbReference>
<dbReference type="PROSITE" id="PS51419">
    <property type="entry name" value="RAB"/>
    <property type="match status" value="1"/>
</dbReference>
<dbReference type="GO" id="GO:0005764">
    <property type="term" value="C:lysosome"/>
    <property type="evidence" value="ECO:0007669"/>
    <property type="project" value="TreeGrafter"/>
</dbReference>
<organism evidence="5 6">
    <name type="scientific">Denticeps clupeoides</name>
    <name type="common">denticle herring</name>
    <dbReference type="NCBI Taxonomy" id="299321"/>
    <lineage>
        <taxon>Eukaryota</taxon>
        <taxon>Metazoa</taxon>
        <taxon>Chordata</taxon>
        <taxon>Craniata</taxon>
        <taxon>Vertebrata</taxon>
        <taxon>Euteleostomi</taxon>
        <taxon>Actinopterygii</taxon>
        <taxon>Neopterygii</taxon>
        <taxon>Teleostei</taxon>
        <taxon>Clupei</taxon>
        <taxon>Clupeiformes</taxon>
        <taxon>Denticipitoidei</taxon>
        <taxon>Denticipitidae</taxon>
        <taxon>Denticeps</taxon>
    </lineage>
</organism>
<comment type="similarity">
    <text evidence="1">Belongs to the small GTPase superfamily. Rab family.</text>
</comment>
<sequence length="177" mass="19925">MFPRRLSPAMGTKSPLLKVILSSLMNRYIANKFDTHLLHTIGVEFLNKELDVDGPFYHGADCCLLTFAVDDRRSFRNLSTWKKEFTYYADVRDPDVFPFAVLANKVDVPDSGGHRYFETSAKDATNVTAAFEEAVRRVFEDRTGWPCGASGNNKTSRHASSDRNKGRGLADASLRIR</sequence>
<dbReference type="GO" id="GO:0042147">
    <property type="term" value="P:retrograde transport, endosome to Golgi"/>
    <property type="evidence" value="ECO:0007669"/>
    <property type="project" value="TreeGrafter"/>
</dbReference>
<dbReference type="AlphaFoldDB" id="A0AAY3ZWV6"/>
<dbReference type="SMART" id="SM00173">
    <property type="entry name" value="RAS"/>
    <property type="match status" value="1"/>
</dbReference>
<dbReference type="GO" id="GO:0005770">
    <property type="term" value="C:late endosome"/>
    <property type="evidence" value="ECO:0007669"/>
    <property type="project" value="TreeGrafter"/>
</dbReference>
<dbReference type="PANTHER" id="PTHR47981:SF1">
    <property type="entry name" value="RE17845P"/>
    <property type="match status" value="1"/>
</dbReference>
<dbReference type="GO" id="GO:0003924">
    <property type="term" value="F:GTPase activity"/>
    <property type="evidence" value="ECO:0007669"/>
    <property type="project" value="InterPro"/>
</dbReference>
<dbReference type="SMART" id="SM00174">
    <property type="entry name" value="RHO"/>
    <property type="match status" value="1"/>
</dbReference>
<dbReference type="GeneTree" id="ENSGT00940000158619"/>
<reference evidence="5" key="3">
    <citation type="submission" date="2025-09" db="UniProtKB">
        <authorList>
            <consortium name="Ensembl"/>
        </authorList>
    </citation>
    <scope>IDENTIFICATION</scope>
</reference>
<dbReference type="Gene3D" id="3.40.50.300">
    <property type="entry name" value="P-loop containing nucleotide triphosphate hydrolases"/>
    <property type="match status" value="1"/>
</dbReference>
<accession>A0AAY3ZWV6</accession>
<dbReference type="SUPFAM" id="SSF52540">
    <property type="entry name" value="P-loop containing nucleoside triphosphate hydrolases"/>
    <property type="match status" value="1"/>
</dbReference>
<dbReference type="Proteomes" id="UP000694580">
    <property type="component" value="Chromosome 5"/>
</dbReference>
<evidence type="ECO:0000256" key="3">
    <source>
        <dbReference type="ARBA" id="ARBA00023134"/>
    </source>
</evidence>
<feature type="region of interest" description="Disordered" evidence="4">
    <location>
        <begin position="149"/>
        <end position="177"/>
    </location>
</feature>
<protein>
    <submittedName>
        <fullName evidence="5">Uncharacterized protein</fullName>
    </submittedName>
</protein>
<keyword evidence="3" id="KW-0342">GTP-binding</keyword>
<dbReference type="InterPro" id="IPR001806">
    <property type="entry name" value="Small_GTPase"/>
</dbReference>
<evidence type="ECO:0000256" key="4">
    <source>
        <dbReference type="SAM" id="MobiDB-lite"/>
    </source>
</evidence>
<dbReference type="Pfam" id="PF00071">
    <property type="entry name" value="Ras"/>
    <property type="match status" value="1"/>
</dbReference>
<reference evidence="5 6" key="1">
    <citation type="submission" date="2020-06" db="EMBL/GenBank/DDBJ databases">
        <authorList>
            <consortium name="Wellcome Sanger Institute Data Sharing"/>
        </authorList>
    </citation>
    <scope>NUCLEOTIDE SEQUENCE [LARGE SCALE GENOMIC DNA]</scope>
</reference>
<evidence type="ECO:0000256" key="1">
    <source>
        <dbReference type="ARBA" id="ARBA00006270"/>
    </source>
</evidence>